<feature type="chain" id="PRO_5012522491" evidence="1">
    <location>
        <begin position="24"/>
        <end position="124"/>
    </location>
</feature>
<dbReference type="Proteomes" id="UP000189796">
    <property type="component" value="Chromosome I"/>
</dbReference>
<gene>
    <name evidence="2" type="ORF">SAMN05443248_7504</name>
</gene>
<evidence type="ECO:0000313" key="3">
    <source>
        <dbReference type="Proteomes" id="UP000189796"/>
    </source>
</evidence>
<dbReference type="OrthoDB" id="8256513at2"/>
<accession>A0A1M5XP93</accession>
<keyword evidence="1" id="KW-0732">Signal</keyword>
<evidence type="ECO:0000313" key="2">
    <source>
        <dbReference type="EMBL" id="SHI01630.1"/>
    </source>
</evidence>
<name>A0A1M5XP93_9BRAD</name>
<organism evidence="2 3">
    <name type="scientific">Bradyrhizobium erythrophlei</name>
    <dbReference type="NCBI Taxonomy" id="1437360"/>
    <lineage>
        <taxon>Bacteria</taxon>
        <taxon>Pseudomonadati</taxon>
        <taxon>Pseudomonadota</taxon>
        <taxon>Alphaproteobacteria</taxon>
        <taxon>Hyphomicrobiales</taxon>
        <taxon>Nitrobacteraceae</taxon>
        <taxon>Bradyrhizobium</taxon>
    </lineage>
</organism>
<sequence length="124" mass="14171">MEKKIAGLLGAMATLGAFNAAQATPIPGPAPTDVLRANSFADLLEPIPNAAALLQAVDESAPVPSADENVQLAQFYYPHHHHHHHHHHHSFYPRYAPRVVIVPPRYRRYHHHHHHHHHHSFYRY</sequence>
<protein>
    <submittedName>
        <fullName evidence="2">Uncharacterized protein</fullName>
    </submittedName>
</protein>
<dbReference type="EMBL" id="LT670817">
    <property type="protein sequence ID" value="SHI01630.1"/>
    <property type="molecule type" value="Genomic_DNA"/>
</dbReference>
<proteinExistence type="predicted"/>
<evidence type="ECO:0000256" key="1">
    <source>
        <dbReference type="SAM" id="SignalP"/>
    </source>
</evidence>
<feature type="signal peptide" evidence="1">
    <location>
        <begin position="1"/>
        <end position="23"/>
    </location>
</feature>
<dbReference type="RefSeq" id="WP_079605698.1">
    <property type="nucleotide sequence ID" value="NZ_LT670817.1"/>
</dbReference>
<reference evidence="2 3" key="1">
    <citation type="submission" date="2016-11" db="EMBL/GenBank/DDBJ databases">
        <authorList>
            <person name="Jaros S."/>
            <person name="Januszkiewicz K."/>
            <person name="Wedrychowicz H."/>
        </authorList>
    </citation>
    <scope>NUCLEOTIDE SEQUENCE [LARGE SCALE GENOMIC DNA]</scope>
    <source>
        <strain evidence="2 3">GAS138</strain>
    </source>
</reference>
<dbReference type="AlphaFoldDB" id="A0A1M5XP93"/>